<organism evidence="3 4">
    <name type="scientific">Candidatus Woesebacteria bacterium GW2011_GWB1_38_5b</name>
    <dbReference type="NCBI Taxonomy" id="1618569"/>
    <lineage>
        <taxon>Bacteria</taxon>
        <taxon>Candidatus Woeseibacteriota</taxon>
    </lineage>
</organism>
<dbReference type="EMBL" id="LBUZ01000023">
    <property type="protein sequence ID" value="KKQ74865.1"/>
    <property type="molecule type" value="Genomic_DNA"/>
</dbReference>
<feature type="transmembrane region" description="Helical" evidence="1">
    <location>
        <begin position="227"/>
        <end position="253"/>
    </location>
</feature>
<evidence type="ECO:0000256" key="1">
    <source>
        <dbReference type="SAM" id="Phobius"/>
    </source>
</evidence>
<comment type="caution">
    <text evidence="3">The sequence shown here is derived from an EMBL/GenBank/DDBJ whole genome shotgun (WGS) entry which is preliminary data.</text>
</comment>
<feature type="signal peptide" evidence="2">
    <location>
        <begin position="1"/>
        <end position="22"/>
    </location>
</feature>
<dbReference type="InterPro" id="IPR038662">
    <property type="entry name" value="ATP_synth_F0_csu_sf"/>
</dbReference>
<dbReference type="AlphaFoldDB" id="A0A0G0KH57"/>
<evidence type="ECO:0000313" key="4">
    <source>
        <dbReference type="Proteomes" id="UP000034181"/>
    </source>
</evidence>
<gene>
    <name evidence="3" type="ORF">US96_C0023G0009</name>
</gene>
<reference evidence="3 4" key="1">
    <citation type="journal article" date="2015" name="Nature">
        <title>rRNA introns, odd ribosomes, and small enigmatic genomes across a large radiation of phyla.</title>
        <authorList>
            <person name="Brown C.T."/>
            <person name="Hug L.A."/>
            <person name="Thomas B.C."/>
            <person name="Sharon I."/>
            <person name="Castelle C.J."/>
            <person name="Singh A."/>
            <person name="Wilkins M.J."/>
            <person name="Williams K.H."/>
            <person name="Banfield J.F."/>
        </authorList>
    </citation>
    <scope>NUCLEOTIDE SEQUENCE [LARGE SCALE GENOMIC DNA]</scope>
</reference>
<feature type="transmembrane region" description="Helical" evidence="1">
    <location>
        <begin position="185"/>
        <end position="206"/>
    </location>
</feature>
<name>A0A0G0KH57_9BACT</name>
<evidence type="ECO:0000256" key="2">
    <source>
        <dbReference type="SAM" id="SignalP"/>
    </source>
</evidence>
<keyword evidence="2" id="KW-0732">Signal</keyword>
<dbReference type="Proteomes" id="UP000034181">
    <property type="component" value="Unassembled WGS sequence"/>
</dbReference>
<dbReference type="Gene3D" id="1.20.20.10">
    <property type="entry name" value="F1F0 ATP synthase subunit C"/>
    <property type="match status" value="1"/>
</dbReference>
<evidence type="ECO:0008006" key="5">
    <source>
        <dbReference type="Google" id="ProtNLM"/>
    </source>
</evidence>
<sequence length="255" mass="26821">MIKLLLNTVFFVCFGVASVANAQETSTGVSIPVLLEEQADNGSVICSQQGGTGYKLCDSNYASSVLGVVTAKPAVSLGELTLDNEFFVITSGIAEIRISSFNGNIAEGDLLSTSTVKGVAQKASKNGFVLGSALTAYNADNLEDIGTVFVSINIHQTTGFTDVRTNLFEILREGLAAAVLTPLAALRYLLAAIVVVSSFVLAFVYFGKLAKAGIEGIARNPLAHRTIELTVIFHLVITLAIFLVGLGVAYLILVL</sequence>
<keyword evidence="1" id="KW-0812">Transmembrane</keyword>
<proteinExistence type="predicted"/>
<accession>A0A0G0KH57</accession>
<keyword evidence="1" id="KW-0472">Membrane</keyword>
<protein>
    <recommendedName>
        <fullName evidence="5">FG-GAP repeat protein</fullName>
    </recommendedName>
</protein>
<evidence type="ECO:0000313" key="3">
    <source>
        <dbReference type="EMBL" id="KKQ74865.1"/>
    </source>
</evidence>
<keyword evidence="1" id="KW-1133">Transmembrane helix</keyword>
<feature type="chain" id="PRO_5002533095" description="FG-GAP repeat protein" evidence="2">
    <location>
        <begin position="23"/>
        <end position="255"/>
    </location>
</feature>